<dbReference type="Proteomes" id="UP001054889">
    <property type="component" value="Unassembled WGS sequence"/>
</dbReference>
<organism evidence="2 3">
    <name type="scientific">Eleusine coracana subsp. coracana</name>
    <dbReference type="NCBI Taxonomy" id="191504"/>
    <lineage>
        <taxon>Eukaryota</taxon>
        <taxon>Viridiplantae</taxon>
        <taxon>Streptophyta</taxon>
        <taxon>Embryophyta</taxon>
        <taxon>Tracheophyta</taxon>
        <taxon>Spermatophyta</taxon>
        <taxon>Magnoliopsida</taxon>
        <taxon>Liliopsida</taxon>
        <taxon>Poales</taxon>
        <taxon>Poaceae</taxon>
        <taxon>PACMAD clade</taxon>
        <taxon>Chloridoideae</taxon>
        <taxon>Cynodonteae</taxon>
        <taxon>Eleusininae</taxon>
        <taxon>Eleusine</taxon>
    </lineage>
</organism>
<feature type="compositionally biased region" description="Basic and acidic residues" evidence="1">
    <location>
        <begin position="60"/>
        <end position="70"/>
    </location>
</feature>
<proteinExistence type="predicted"/>
<protein>
    <submittedName>
        <fullName evidence="2">Uncharacterized protein</fullName>
    </submittedName>
</protein>
<dbReference type="AlphaFoldDB" id="A0AAV5ECA8"/>
<keyword evidence="3" id="KW-1185">Reference proteome</keyword>
<gene>
    <name evidence="2" type="primary">gb07435</name>
    <name evidence="2" type="ORF">PR202_gb07435</name>
</gene>
<dbReference type="PANTHER" id="PTHR48429">
    <property type="entry name" value="AGENET DOMAIN-CONTAINING PROTEIN"/>
    <property type="match status" value="1"/>
</dbReference>
<dbReference type="PANTHER" id="PTHR48429:SF1">
    <property type="entry name" value="AGENET DOMAIN-CONTAINING PROTEIN"/>
    <property type="match status" value="1"/>
</dbReference>
<dbReference type="InterPro" id="IPR055274">
    <property type="entry name" value="SWO1"/>
</dbReference>
<evidence type="ECO:0000256" key="1">
    <source>
        <dbReference type="SAM" id="MobiDB-lite"/>
    </source>
</evidence>
<name>A0AAV5ECA8_ELECO</name>
<evidence type="ECO:0000313" key="3">
    <source>
        <dbReference type="Proteomes" id="UP001054889"/>
    </source>
</evidence>
<reference evidence="2" key="2">
    <citation type="submission" date="2021-12" db="EMBL/GenBank/DDBJ databases">
        <title>Resequencing data analysis of finger millet.</title>
        <authorList>
            <person name="Hatakeyama M."/>
            <person name="Aluri S."/>
            <person name="Balachadran M.T."/>
            <person name="Sivarajan S.R."/>
            <person name="Poveda L."/>
            <person name="Shimizu-Inatsugi R."/>
            <person name="Schlapbach R."/>
            <person name="Sreeman S.M."/>
            <person name="Shimizu K.K."/>
        </authorList>
    </citation>
    <scope>NUCLEOTIDE SEQUENCE</scope>
</reference>
<feature type="compositionally biased region" description="Polar residues" evidence="1">
    <location>
        <begin position="288"/>
        <end position="300"/>
    </location>
</feature>
<dbReference type="EMBL" id="BQKI01000074">
    <property type="protein sequence ID" value="GJN20106.1"/>
    <property type="molecule type" value="Genomic_DNA"/>
</dbReference>
<comment type="caution">
    <text evidence="2">The sequence shown here is derived from an EMBL/GenBank/DDBJ whole genome shotgun (WGS) entry which is preliminary data.</text>
</comment>
<evidence type="ECO:0000313" key="2">
    <source>
        <dbReference type="EMBL" id="GJN20106.1"/>
    </source>
</evidence>
<accession>A0AAV5ECA8</accession>
<reference evidence="2" key="1">
    <citation type="journal article" date="2018" name="DNA Res.">
        <title>Multiple hybrid de novo genome assembly of finger millet, an orphan allotetraploid crop.</title>
        <authorList>
            <person name="Hatakeyama M."/>
            <person name="Aluri S."/>
            <person name="Balachadran M.T."/>
            <person name="Sivarajan S.R."/>
            <person name="Patrignani A."/>
            <person name="Gruter S."/>
            <person name="Poveda L."/>
            <person name="Shimizu-Inatsugi R."/>
            <person name="Baeten J."/>
            <person name="Francoijs K.J."/>
            <person name="Nataraja K.N."/>
            <person name="Reddy Y.A.N."/>
            <person name="Phadnis S."/>
            <person name="Ravikumar R.L."/>
            <person name="Schlapbach R."/>
            <person name="Sreeman S.M."/>
            <person name="Shimizu K.K."/>
        </authorList>
    </citation>
    <scope>NUCLEOTIDE SEQUENCE</scope>
</reference>
<feature type="compositionally biased region" description="Low complexity" evidence="1">
    <location>
        <begin position="252"/>
        <end position="264"/>
    </location>
</feature>
<feature type="region of interest" description="Disordered" evidence="1">
    <location>
        <begin position="127"/>
        <end position="352"/>
    </location>
</feature>
<feature type="region of interest" description="Disordered" evidence="1">
    <location>
        <begin position="50"/>
        <end position="107"/>
    </location>
</feature>
<sequence>MKQNLLYNFQFNPPGHFLSPDAGSTDSLVVDAWNLRPSLVWKDGQWTEWSRARERKSKSNKGDSPLEKRQRTNPLQAGIDKPFGGEAGGLSKDKSTDNLKKPEELRPLALSQRDVIFNIGKSVAENKTEAVASRRPRLQKEGSKVVYGVPKHGKKKKFMEVSKHFAGQSDKTSEENASSRGASSRVARHMVPPLPRPQDNTSKTHQRGRRVGEIRSRGLPKPSKSQTISANTIPDKDSLSMPAPNPGVFERNFSFGGSTSTSNSEKSTREKNKAIFGHVPGVEDISVTVHTSKQDVTATTRSKRKHVPSIDNRSIRKTSEGTADSAEPQRTSSDSAEPRRSNRRIQPTSRLLEGLQSSLIVSKVPGEKGPRSHFRSTTSRGNSFTYILVSLSMFFLPWY</sequence>
<feature type="compositionally biased region" description="Basic and acidic residues" evidence="1">
    <location>
        <begin position="91"/>
        <end position="106"/>
    </location>
</feature>
<feature type="compositionally biased region" description="Polar residues" evidence="1">
    <location>
        <begin position="223"/>
        <end position="232"/>
    </location>
</feature>